<feature type="domain" description="Enoyl-CoA hydratase/isomerase" evidence="4">
    <location>
        <begin position="27"/>
        <end position="366"/>
    </location>
</feature>
<dbReference type="Proteomes" id="UP000218896">
    <property type="component" value="Unassembled WGS sequence"/>
</dbReference>
<dbReference type="GO" id="GO:0003860">
    <property type="term" value="F:3-hydroxyisobutyryl-CoA hydrolase activity"/>
    <property type="evidence" value="ECO:0007669"/>
    <property type="project" value="UniProtKB-EC"/>
</dbReference>
<dbReference type="CDD" id="cd06558">
    <property type="entry name" value="crotonase-like"/>
    <property type="match status" value="1"/>
</dbReference>
<dbReference type="EC" id="3.1.2.4" evidence="2"/>
<dbReference type="Gene3D" id="3.90.226.10">
    <property type="entry name" value="2-enoyl-CoA Hydratase, Chain A, domain 1"/>
    <property type="match status" value="1"/>
</dbReference>
<dbReference type="OrthoDB" id="9790967at2"/>
<keyword evidence="6" id="KW-1185">Reference proteome</keyword>
<evidence type="ECO:0000313" key="6">
    <source>
        <dbReference type="Proteomes" id="UP000218896"/>
    </source>
</evidence>
<reference evidence="5 6" key="1">
    <citation type="submission" date="2017-08" db="EMBL/GenBank/DDBJ databases">
        <title>Halovibrio sewagensis sp. nov., isolated from wastewater of high salinity.</title>
        <authorList>
            <person name="Dong X."/>
            <person name="Zhang G."/>
        </authorList>
    </citation>
    <scope>NUCLEOTIDE SEQUENCE [LARGE SCALE GENOMIC DNA]</scope>
    <source>
        <strain evidence="5 6">YL5-2</strain>
    </source>
</reference>
<gene>
    <name evidence="5" type="ORF">CK501_01750</name>
</gene>
<proteinExistence type="predicted"/>
<dbReference type="InterPro" id="IPR029045">
    <property type="entry name" value="ClpP/crotonase-like_dom_sf"/>
</dbReference>
<evidence type="ECO:0000256" key="2">
    <source>
        <dbReference type="ARBA" id="ARBA00011915"/>
    </source>
</evidence>
<evidence type="ECO:0000256" key="3">
    <source>
        <dbReference type="ARBA" id="ARBA00022801"/>
    </source>
</evidence>
<evidence type="ECO:0000256" key="1">
    <source>
        <dbReference type="ARBA" id="ARBA00001709"/>
    </source>
</evidence>
<comment type="catalytic activity">
    <reaction evidence="1">
        <text>3-hydroxy-2-methylpropanoyl-CoA + H2O = 3-hydroxy-2-methylpropanoate + CoA + H(+)</text>
        <dbReference type="Rhea" id="RHEA:20888"/>
        <dbReference type="ChEBI" id="CHEBI:11805"/>
        <dbReference type="ChEBI" id="CHEBI:15377"/>
        <dbReference type="ChEBI" id="CHEBI:15378"/>
        <dbReference type="ChEBI" id="CHEBI:57287"/>
        <dbReference type="ChEBI" id="CHEBI:57340"/>
        <dbReference type="EC" id="3.1.2.4"/>
    </reaction>
</comment>
<evidence type="ECO:0000259" key="4">
    <source>
        <dbReference type="Pfam" id="PF16113"/>
    </source>
</evidence>
<keyword evidence="3" id="KW-0378">Hydrolase</keyword>
<sequence>MGADTAQNQAEDAVLFEKQPCQEGALGLITLNNARKFNALTLPMIEAIQQQLDAWAEDDDVRVIVLCGNGEKAFCAGGDVRSVHDAIQNAKGRPGNDGERFFAAEYRMDYTIATHPKPVVCWGQGVVMGGGLGMMNASRYRLVTPDLKMGMPEISIGFFPDVGASRFLNRLPGSIGMFMGLTGATLNVADALRVSLADYAVPNDGFDELMNRLRDQSWTRSPETNDRHLLETLQGFAAGYQLDLSESNLERHEQFISRICRGRDVVAVVNAILNTEAESEWFQAAQNNLRNGCPVSAHIVFEQLHRGLQQSLRDIFIMELIVAVHCARHRDFLEGVRARLIDKDHEPRWTHKDVASVPAGWIRSHFTAPWPEGEHPLQDL</sequence>
<dbReference type="InterPro" id="IPR032259">
    <property type="entry name" value="HIBYL-CoA-H"/>
</dbReference>
<dbReference type="AlphaFoldDB" id="A0A2A2F8Q1"/>
<name>A0A2A2F8Q1_9GAMM</name>
<protein>
    <recommendedName>
        <fullName evidence="2">3-hydroxyisobutyryl-CoA hydrolase</fullName>
        <ecNumber evidence="2">3.1.2.4</ecNumber>
    </recommendedName>
</protein>
<dbReference type="RefSeq" id="WP_095616001.1">
    <property type="nucleotide sequence ID" value="NZ_NSKD01000001.1"/>
</dbReference>
<dbReference type="GO" id="GO:0005829">
    <property type="term" value="C:cytosol"/>
    <property type="evidence" value="ECO:0007669"/>
    <property type="project" value="TreeGrafter"/>
</dbReference>
<dbReference type="NCBIfam" id="NF004127">
    <property type="entry name" value="PRK05617.1"/>
    <property type="match status" value="1"/>
</dbReference>
<dbReference type="InterPro" id="IPR045004">
    <property type="entry name" value="ECH_dom"/>
</dbReference>
<dbReference type="GO" id="GO:0006574">
    <property type="term" value="P:L-valine catabolic process"/>
    <property type="evidence" value="ECO:0007669"/>
    <property type="project" value="TreeGrafter"/>
</dbReference>
<accession>A0A2A2F8Q1</accession>
<dbReference type="SUPFAM" id="SSF52096">
    <property type="entry name" value="ClpP/crotonase"/>
    <property type="match status" value="1"/>
</dbReference>
<dbReference type="PANTHER" id="PTHR43176">
    <property type="entry name" value="3-HYDROXYISOBUTYRYL-COA HYDROLASE-RELATED"/>
    <property type="match status" value="1"/>
</dbReference>
<evidence type="ECO:0000313" key="5">
    <source>
        <dbReference type="EMBL" id="PAU81901.1"/>
    </source>
</evidence>
<organism evidence="5 6">
    <name type="scientific">Halovibrio salipaludis</name>
    <dbReference type="NCBI Taxonomy" id="2032626"/>
    <lineage>
        <taxon>Bacteria</taxon>
        <taxon>Pseudomonadati</taxon>
        <taxon>Pseudomonadota</taxon>
        <taxon>Gammaproteobacteria</taxon>
        <taxon>Oceanospirillales</taxon>
        <taxon>Halomonadaceae</taxon>
        <taxon>Halovibrio</taxon>
    </lineage>
</organism>
<dbReference type="PANTHER" id="PTHR43176:SF3">
    <property type="entry name" value="3-HYDROXYISOBUTYRYL-COA HYDROLASE, MITOCHONDRIAL"/>
    <property type="match status" value="1"/>
</dbReference>
<dbReference type="EMBL" id="NSKD01000001">
    <property type="protein sequence ID" value="PAU81901.1"/>
    <property type="molecule type" value="Genomic_DNA"/>
</dbReference>
<comment type="caution">
    <text evidence="5">The sequence shown here is derived from an EMBL/GenBank/DDBJ whole genome shotgun (WGS) entry which is preliminary data.</text>
</comment>
<dbReference type="Pfam" id="PF16113">
    <property type="entry name" value="ECH_2"/>
    <property type="match status" value="1"/>
</dbReference>